<accession>A0A2W5B8D7</accession>
<gene>
    <name evidence="2" type="ORF">DI632_05115</name>
</gene>
<evidence type="ECO:0008006" key="4">
    <source>
        <dbReference type="Google" id="ProtNLM"/>
    </source>
</evidence>
<keyword evidence="1" id="KW-1133">Transmembrane helix</keyword>
<keyword evidence="1" id="KW-0812">Transmembrane</keyword>
<feature type="transmembrane region" description="Helical" evidence="1">
    <location>
        <begin position="41"/>
        <end position="62"/>
    </location>
</feature>
<protein>
    <recommendedName>
        <fullName evidence="4">Sugar efflux transporter for intercellular exchange</fullName>
    </recommendedName>
</protein>
<dbReference type="Gene3D" id="1.20.1280.290">
    <property type="match status" value="1"/>
</dbReference>
<proteinExistence type="predicted"/>
<organism evidence="2 3">
    <name type="scientific">Sphingomonas hengshuiensis</name>
    <dbReference type="NCBI Taxonomy" id="1609977"/>
    <lineage>
        <taxon>Bacteria</taxon>
        <taxon>Pseudomonadati</taxon>
        <taxon>Pseudomonadota</taxon>
        <taxon>Alphaproteobacteria</taxon>
        <taxon>Sphingomonadales</taxon>
        <taxon>Sphingomonadaceae</taxon>
        <taxon>Sphingomonas</taxon>
    </lineage>
</organism>
<dbReference type="AlphaFoldDB" id="A0A2W5B8D7"/>
<feature type="transmembrane region" description="Helical" evidence="1">
    <location>
        <begin position="12"/>
        <end position="29"/>
    </location>
</feature>
<reference evidence="2 3" key="1">
    <citation type="submission" date="2017-08" db="EMBL/GenBank/DDBJ databases">
        <title>Infants hospitalized years apart are colonized by the same room-sourced microbial strains.</title>
        <authorList>
            <person name="Brooks B."/>
            <person name="Olm M.R."/>
            <person name="Firek B.A."/>
            <person name="Baker R."/>
            <person name="Thomas B.C."/>
            <person name="Morowitz M.J."/>
            <person name="Banfield J.F."/>
        </authorList>
    </citation>
    <scope>NUCLEOTIDE SEQUENCE [LARGE SCALE GENOMIC DNA]</scope>
    <source>
        <strain evidence="2">S2_018_000_R3_110</strain>
    </source>
</reference>
<dbReference type="InterPro" id="IPR004316">
    <property type="entry name" value="SWEET_rpt"/>
</dbReference>
<dbReference type="Pfam" id="PF03083">
    <property type="entry name" value="MtN3_slv"/>
    <property type="match status" value="1"/>
</dbReference>
<keyword evidence="1" id="KW-0472">Membrane</keyword>
<feature type="transmembrane region" description="Helical" evidence="1">
    <location>
        <begin position="68"/>
        <end position="88"/>
    </location>
</feature>
<evidence type="ECO:0000256" key="1">
    <source>
        <dbReference type="SAM" id="Phobius"/>
    </source>
</evidence>
<dbReference type="EMBL" id="QFNF01000008">
    <property type="protein sequence ID" value="PZO79201.1"/>
    <property type="molecule type" value="Genomic_DNA"/>
</dbReference>
<sequence>MTVRSEPRFVPLLGWVATITAIAMYLSYVDQIRLNLSGQPGSVVQPLATIVNCSLWTLYGLARTPRDWPIAIANFPGVVLGTVALVTAL</sequence>
<dbReference type="Proteomes" id="UP000248614">
    <property type="component" value="Unassembled WGS sequence"/>
</dbReference>
<evidence type="ECO:0000313" key="3">
    <source>
        <dbReference type="Proteomes" id="UP000248614"/>
    </source>
</evidence>
<dbReference type="GO" id="GO:0016020">
    <property type="term" value="C:membrane"/>
    <property type="evidence" value="ECO:0007669"/>
    <property type="project" value="InterPro"/>
</dbReference>
<evidence type="ECO:0000313" key="2">
    <source>
        <dbReference type="EMBL" id="PZO79201.1"/>
    </source>
</evidence>
<comment type="caution">
    <text evidence="2">The sequence shown here is derived from an EMBL/GenBank/DDBJ whole genome shotgun (WGS) entry which is preliminary data.</text>
</comment>
<name>A0A2W5B8D7_9SPHN</name>